<organism evidence="2 3">
    <name type="scientific">Roseateles chitinivorans</name>
    <dbReference type="NCBI Taxonomy" id="2917965"/>
    <lineage>
        <taxon>Bacteria</taxon>
        <taxon>Pseudomonadati</taxon>
        <taxon>Pseudomonadota</taxon>
        <taxon>Betaproteobacteria</taxon>
        <taxon>Burkholderiales</taxon>
        <taxon>Sphaerotilaceae</taxon>
        <taxon>Roseateles</taxon>
    </lineage>
</organism>
<keyword evidence="1" id="KW-0472">Membrane</keyword>
<sequence length="169" mass="18090">MFGLTLLGAVHTAFALVALVAGYAMILRHGRIDGASLWGRLYVWCTVVTCLTAFGIFRHGGFNIAHTLAIVTLVTLAIAVAAARTRFLGGFSPYAETLGYSATLFFHMIPGLNETFTRLPVGAPLFTGPDDPALQKAIGVVLLLFLILMAAQAWRIRKGPATARQPHPA</sequence>
<reference evidence="2 3" key="1">
    <citation type="submission" date="2017-11" db="EMBL/GenBank/DDBJ databases">
        <title>Draft genome sequence of Mitsuaria sp. HWN-4.</title>
        <authorList>
            <person name="Gundlapally S.R."/>
        </authorList>
    </citation>
    <scope>NUCLEOTIDE SEQUENCE [LARGE SCALE GENOMIC DNA]</scope>
    <source>
        <strain evidence="2 3">HWN-4</strain>
    </source>
</reference>
<feature type="transmembrane region" description="Helical" evidence="1">
    <location>
        <begin position="133"/>
        <end position="154"/>
    </location>
</feature>
<evidence type="ECO:0000313" key="3">
    <source>
        <dbReference type="Proteomes" id="UP000231501"/>
    </source>
</evidence>
<keyword evidence="1" id="KW-1133">Transmembrane helix</keyword>
<comment type="caution">
    <text evidence="2">The sequence shown here is derived from an EMBL/GenBank/DDBJ whole genome shotgun (WGS) entry which is preliminary data.</text>
</comment>
<gene>
    <name evidence="2" type="ORF">CS062_12865</name>
</gene>
<feature type="transmembrane region" description="Helical" evidence="1">
    <location>
        <begin position="38"/>
        <end position="57"/>
    </location>
</feature>
<name>A0A2G9CAZ0_9BURK</name>
<feature type="transmembrane region" description="Helical" evidence="1">
    <location>
        <begin position="6"/>
        <end position="26"/>
    </location>
</feature>
<dbReference type="EMBL" id="PEOG01000031">
    <property type="protein sequence ID" value="PIM52774.1"/>
    <property type="molecule type" value="Genomic_DNA"/>
</dbReference>
<feature type="transmembrane region" description="Helical" evidence="1">
    <location>
        <begin position="94"/>
        <end position="113"/>
    </location>
</feature>
<feature type="transmembrane region" description="Helical" evidence="1">
    <location>
        <begin position="63"/>
        <end position="82"/>
    </location>
</feature>
<keyword evidence="1" id="KW-0812">Transmembrane</keyword>
<dbReference type="RefSeq" id="WP_099862036.1">
    <property type="nucleotide sequence ID" value="NZ_PEOG01000031.1"/>
</dbReference>
<keyword evidence="3" id="KW-1185">Reference proteome</keyword>
<protein>
    <recommendedName>
        <fullName evidence="4">DUF2306 domain-containing protein</fullName>
    </recommendedName>
</protein>
<proteinExistence type="predicted"/>
<dbReference type="AlphaFoldDB" id="A0A2G9CAZ0"/>
<evidence type="ECO:0000313" key="2">
    <source>
        <dbReference type="EMBL" id="PIM52774.1"/>
    </source>
</evidence>
<evidence type="ECO:0008006" key="4">
    <source>
        <dbReference type="Google" id="ProtNLM"/>
    </source>
</evidence>
<dbReference type="OrthoDB" id="713921at2"/>
<dbReference type="Proteomes" id="UP000231501">
    <property type="component" value="Unassembled WGS sequence"/>
</dbReference>
<accession>A0A2G9CAZ0</accession>
<evidence type="ECO:0000256" key="1">
    <source>
        <dbReference type="SAM" id="Phobius"/>
    </source>
</evidence>